<dbReference type="InterPro" id="IPR013783">
    <property type="entry name" value="Ig-like_fold"/>
</dbReference>
<keyword evidence="11" id="KW-0449">Lipoprotein</keyword>
<evidence type="ECO:0000313" key="20">
    <source>
        <dbReference type="EMBL" id="MBZ3879939.1"/>
    </source>
</evidence>
<dbReference type="GO" id="GO:0005886">
    <property type="term" value="C:plasma membrane"/>
    <property type="evidence" value="ECO:0007669"/>
    <property type="project" value="UniProtKB-SubCell"/>
</dbReference>
<keyword evidence="6" id="KW-0677">Repeat</keyword>
<comment type="caution">
    <text evidence="20">The sequence shown here is derived from an EMBL/GenBank/DDBJ whole genome shotgun (WGS) entry which is preliminary data.</text>
</comment>
<evidence type="ECO:0000256" key="6">
    <source>
        <dbReference type="ARBA" id="ARBA00022737"/>
    </source>
</evidence>
<evidence type="ECO:0000259" key="19">
    <source>
        <dbReference type="PROSITE" id="PS50853"/>
    </source>
</evidence>
<feature type="region of interest" description="Disordered" evidence="16">
    <location>
        <begin position="520"/>
        <end position="649"/>
    </location>
</feature>
<evidence type="ECO:0000256" key="15">
    <source>
        <dbReference type="ARBA" id="ARBA00065645"/>
    </source>
</evidence>
<evidence type="ECO:0000256" key="9">
    <source>
        <dbReference type="ARBA" id="ARBA00023170"/>
    </source>
</evidence>
<dbReference type="PANTHER" id="PTHR38492:SF1">
    <property type="entry name" value="ADROPIN"/>
    <property type="match status" value="1"/>
</dbReference>
<dbReference type="Pfam" id="PF00041">
    <property type="entry name" value="fn3"/>
    <property type="match status" value="1"/>
</dbReference>
<dbReference type="AlphaFoldDB" id="A0AA41MXY9"/>
<reference evidence="20" key="1">
    <citation type="submission" date="2020-03" db="EMBL/GenBank/DDBJ databases">
        <title>Studies in the Genomics of Life Span.</title>
        <authorList>
            <person name="Glass D."/>
        </authorList>
    </citation>
    <scope>NUCLEOTIDE SEQUENCE</scope>
    <source>
        <strain evidence="20">SUZIE</strain>
        <tissue evidence="20">Muscle</tissue>
    </source>
</reference>
<evidence type="ECO:0000256" key="14">
    <source>
        <dbReference type="ARBA" id="ARBA00057430"/>
    </source>
</evidence>
<comment type="similarity">
    <text evidence="2">Belongs to the type I cytokine receptor family. Type 3 subfamily.</text>
</comment>
<dbReference type="InterPro" id="IPR034461">
    <property type="entry name" value="Adropin"/>
</dbReference>
<feature type="compositionally biased region" description="Basic and acidic residues" evidence="16">
    <location>
        <begin position="594"/>
        <end position="604"/>
    </location>
</feature>
<dbReference type="SUPFAM" id="SSF48726">
    <property type="entry name" value="Immunoglobulin"/>
    <property type="match status" value="1"/>
</dbReference>
<keyword evidence="5" id="KW-0732">Signal</keyword>
<dbReference type="GO" id="GO:0098552">
    <property type="term" value="C:side of membrane"/>
    <property type="evidence" value="ECO:0007669"/>
    <property type="project" value="UniProtKB-KW"/>
</dbReference>
<dbReference type="InterPro" id="IPR007110">
    <property type="entry name" value="Ig-like_dom"/>
</dbReference>
<feature type="compositionally biased region" description="Low complexity" evidence="16">
    <location>
        <begin position="562"/>
        <end position="577"/>
    </location>
</feature>
<dbReference type="InterPro" id="IPR003530">
    <property type="entry name" value="Hematopoietin_rcpt_L_F3_CS"/>
</dbReference>
<evidence type="ECO:0000256" key="7">
    <source>
        <dbReference type="ARBA" id="ARBA00023136"/>
    </source>
</evidence>
<dbReference type="FunFam" id="2.60.40.10:FF:000564">
    <property type="entry name" value="Ciliary neurotrophic factor receptor subunit alpha"/>
    <property type="match status" value="1"/>
</dbReference>
<keyword evidence="7 17" id="KW-0472">Membrane</keyword>
<keyword evidence="9 20" id="KW-0675">Receptor</keyword>
<evidence type="ECO:0000256" key="1">
    <source>
        <dbReference type="ARBA" id="ARBA00004609"/>
    </source>
</evidence>
<keyword evidence="8" id="KW-1015">Disulfide bond</keyword>
<dbReference type="InterPro" id="IPR036179">
    <property type="entry name" value="Ig-like_dom_sf"/>
</dbReference>
<protein>
    <recommendedName>
        <fullName evidence="13">Ciliary neurotrophic factor receptor subunit alpha</fullName>
    </recommendedName>
</protein>
<keyword evidence="17" id="KW-1133">Transmembrane helix</keyword>
<keyword evidence="21" id="KW-1185">Reference proteome</keyword>
<keyword evidence="3" id="KW-1003">Cell membrane</keyword>
<feature type="domain" description="Ig-like" evidence="18">
    <location>
        <begin position="129"/>
        <end position="191"/>
    </location>
</feature>
<dbReference type="PANTHER" id="PTHR38492">
    <property type="entry name" value="ADROPIN"/>
    <property type="match status" value="1"/>
</dbReference>
<dbReference type="Proteomes" id="UP001166674">
    <property type="component" value="Unassembled WGS sequence"/>
</dbReference>
<dbReference type="InterPro" id="IPR003598">
    <property type="entry name" value="Ig_sub2"/>
</dbReference>
<dbReference type="FunFam" id="2.60.40.10:FF:000944">
    <property type="entry name" value="Ciliary neurotrophic factor receptor subunit alpha"/>
    <property type="match status" value="1"/>
</dbReference>
<evidence type="ECO:0000259" key="18">
    <source>
        <dbReference type="PROSITE" id="PS50835"/>
    </source>
</evidence>
<feature type="transmembrane region" description="Helical" evidence="17">
    <location>
        <begin position="653"/>
        <end position="674"/>
    </location>
</feature>
<dbReference type="PROSITE" id="PS01354">
    <property type="entry name" value="HEMATOPO_REC_L_F3"/>
    <property type="match status" value="1"/>
</dbReference>
<evidence type="ECO:0000256" key="8">
    <source>
        <dbReference type="ARBA" id="ARBA00023157"/>
    </source>
</evidence>
<evidence type="ECO:0000256" key="17">
    <source>
        <dbReference type="SAM" id="Phobius"/>
    </source>
</evidence>
<dbReference type="SMART" id="SM00408">
    <property type="entry name" value="IGc2"/>
    <property type="match status" value="1"/>
</dbReference>
<comment type="function">
    <text evidence="14">Binds to CNTF. The alpha subunit provides the receptor specificity.</text>
</comment>
<evidence type="ECO:0000256" key="13">
    <source>
        <dbReference type="ARBA" id="ARBA00040625"/>
    </source>
</evidence>
<evidence type="ECO:0000256" key="10">
    <source>
        <dbReference type="ARBA" id="ARBA00023180"/>
    </source>
</evidence>
<sequence length="720" mass="78167">MGGLKPRSDEEPVQSGRRRRQRRRRLQPARRGVRWWDRAAVLALRSLPRSCRGRSKGAARSPGGPRARRLLFSGKTLDFKAPKCVNGRLRVCQCLCVRVNTCMAAPVPWACCAVLAAAAAVVYTQRHSPQETPHVQYERLGSDVTLPCGTANWDAAVTWRVNGTDLAPDLLNGSQLVLRGLDLGHSGLYACFHRDSWHLRHQVLLHVGLPPREPVLSCRSNTYPKGFYCSWHLPTPTYIPNTFNVTVLHGSKIMVCEKDPALKNRCHIRYMHLFSTIKYKVTISVSNALGHNATAITFDEFTIVKPDPPENVVARPVPSNPRRLEVTWQTPSTWPDPDSFPLKFFLRYRPLILDQWQHVELSDGTAHTITDAYAGKEYIIQVAAKDNEIGTWSDWSVAAHATPWTEEPRHLTTEAQAPETTTSTTSSLAPPPTTKICDPGELGSGGGPSVPFLISVPLTLALAAAAATANSLLICARPMARELGEASQWNGGSGVEMVPPPTGGRPRATQEAGLFTVFAAGRARPSPADYSRPKPSPAERSRAQPNSAPLPLLPPERRRASELAAAAAEEAPPQGEEVPARRRPPAAEAAPVAPRRERPAEAARPRGRAGGVDVVPASRPPPPARKLPSLNLRRASRCPGPSRGRAPGSTQGALIAIVCNGLVGFLLLLLWVILCWACHSRSADVDSLSESSPNSSPGPCPEKAPPPQKPSHEGSYLLQP</sequence>
<evidence type="ECO:0000256" key="2">
    <source>
        <dbReference type="ARBA" id="ARBA00010890"/>
    </source>
</evidence>
<keyword evidence="17" id="KW-0812">Transmembrane</keyword>
<dbReference type="PROSITE" id="PS50853">
    <property type="entry name" value="FN3"/>
    <property type="match status" value="1"/>
</dbReference>
<feature type="compositionally biased region" description="Pro residues" evidence="16">
    <location>
        <begin position="696"/>
        <end position="709"/>
    </location>
</feature>
<evidence type="ECO:0000256" key="11">
    <source>
        <dbReference type="ARBA" id="ARBA00023288"/>
    </source>
</evidence>
<feature type="compositionally biased region" description="Low complexity" evidence="16">
    <location>
        <begin position="413"/>
        <end position="428"/>
    </location>
</feature>
<evidence type="ECO:0000256" key="5">
    <source>
        <dbReference type="ARBA" id="ARBA00022729"/>
    </source>
</evidence>
<dbReference type="GO" id="GO:0004897">
    <property type="term" value="F:ciliary neurotrophic factor receptor activity"/>
    <property type="evidence" value="ECO:0007669"/>
    <property type="project" value="UniProtKB-ARBA"/>
</dbReference>
<feature type="domain" description="Fibronectin type-III" evidence="19">
    <location>
        <begin position="308"/>
        <end position="408"/>
    </location>
</feature>
<keyword evidence="4" id="KW-0336">GPI-anchor</keyword>
<evidence type="ECO:0000256" key="4">
    <source>
        <dbReference type="ARBA" id="ARBA00022622"/>
    </source>
</evidence>
<dbReference type="InterPro" id="IPR003599">
    <property type="entry name" value="Ig_sub"/>
</dbReference>
<organism evidence="20 21">
    <name type="scientific">Sciurus carolinensis</name>
    <name type="common">Eastern gray squirrel</name>
    <dbReference type="NCBI Taxonomy" id="30640"/>
    <lineage>
        <taxon>Eukaryota</taxon>
        <taxon>Metazoa</taxon>
        <taxon>Chordata</taxon>
        <taxon>Craniata</taxon>
        <taxon>Vertebrata</taxon>
        <taxon>Euteleostomi</taxon>
        <taxon>Mammalia</taxon>
        <taxon>Eutheria</taxon>
        <taxon>Euarchontoglires</taxon>
        <taxon>Glires</taxon>
        <taxon>Rodentia</taxon>
        <taxon>Sciuromorpha</taxon>
        <taxon>Sciuridae</taxon>
        <taxon>Sciurinae</taxon>
        <taxon>Sciurini</taxon>
        <taxon>Sciurus</taxon>
    </lineage>
</organism>
<gene>
    <name evidence="20" type="ORF">SUZIE_155435</name>
</gene>
<dbReference type="InterPro" id="IPR003961">
    <property type="entry name" value="FN3_dom"/>
</dbReference>
<evidence type="ECO:0000256" key="12">
    <source>
        <dbReference type="ARBA" id="ARBA00023319"/>
    </source>
</evidence>
<keyword evidence="10" id="KW-0325">Glycoprotein</keyword>
<evidence type="ECO:0000256" key="3">
    <source>
        <dbReference type="ARBA" id="ARBA00022475"/>
    </source>
</evidence>
<dbReference type="InterPro" id="IPR036116">
    <property type="entry name" value="FN3_sf"/>
</dbReference>
<name>A0AA41MXY9_SCICA</name>
<feature type="compositionally biased region" description="Basic and acidic residues" evidence="16">
    <location>
        <begin position="1"/>
        <end position="10"/>
    </location>
</feature>
<feature type="region of interest" description="Disordered" evidence="16">
    <location>
        <begin position="686"/>
        <end position="720"/>
    </location>
</feature>
<evidence type="ECO:0000313" key="21">
    <source>
        <dbReference type="Proteomes" id="UP001166674"/>
    </source>
</evidence>
<dbReference type="GO" id="GO:0045747">
    <property type="term" value="P:positive regulation of Notch signaling pathway"/>
    <property type="evidence" value="ECO:0007669"/>
    <property type="project" value="TreeGrafter"/>
</dbReference>
<feature type="region of interest" description="Disordered" evidence="16">
    <location>
        <begin position="403"/>
        <end position="442"/>
    </location>
</feature>
<dbReference type="CDD" id="cd00063">
    <property type="entry name" value="FN3"/>
    <property type="match status" value="1"/>
</dbReference>
<dbReference type="FunFam" id="2.60.40.10:FF:000136">
    <property type="entry name" value="Ciliary neurotrophic factor receptor alpha"/>
    <property type="match status" value="1"/>
</dbReference>
<comment type="subcellular location">
    <subcellularLocation>
        <location evidence="1">Cell membrane</location>
        <topology evidence="1">Lipid-anchor</topology>
        <topology evidence="1">GPI-anchor</topology>
    </subcellularLocation>
</comment>
<keyword evidence="12" id="KW-0393">Immunoglobulin domain</keyword>
<evidence type="ECO:0000256" key="16">
    <source>
        <dbReference type="SAM" id="MobiDB-lite"/>
    </source>
</evidence>
<dbReference type="SMART" id="SM00060">
    <property type="entry name" value="FN3"/>
    <property type="match status" value="1"/>
</dbReference>
<feature type="compositionally biased region" description="Basic residues" evidence="16">
    <location>
        <begin position="16"/>
        <end position="28"/>
    </location>
</feature>
<proteinExistence type="inferred from homology"/>
<dbReference type="PROSITE" id="PS50835">
    <property type="entry name" value="IG_LIKE"/>
    <property type="match status" value="1"/>
</dbReference>
<dbReference type="Gene3D" id="2.60.40.10">
    <property type="entry name" value="Immunoglobulins"/>
    <property type="match status" value="2"/>
</dbReference>
<dbReference type="SMART" id="SM00409">
    <property type="entry name" value="IG"/>
    <property type="match status" value="1"/>
</dbReference>
<dbReference type="SUPFAM" id="SSF49265">
    <property type="entry name" value="Fibronectin type III"/>
    <property type="match status" value="2"/>
</dbReference>
<accession>A0AA41MXY9</accession>
<comment type="subunit">
    <text evidence="15">Forms a heterotrimer with LIFR and IL6ST. Interacts with heterodimeric neurotropic cytokine composed of CLCF1/CLC and CRLF1/CLF-1. Either alone or in complex with the heterodimer CLCF1-CRLF1 interacts with SORL1; this interaction may promote internalization and lysosomal degradation.</text>
</comment>
<dbReference type="EMBL" id="JAATJV010370514">
    <property type="protein sequence ID" value="MBZ3879939.1"/>
    <property type="molecule type" value="Genomic_DNA"/>
</dbReference>
<feature type="region of interest" description="Disordered" evidence="16">
    <location>
        <begin position="1"/>
        <end position="28"/>
    </location>
</feature>